<organism evidence="3 4">
    <name type="scientific">Streptomyces longisporoflavus</name>
    <dbReference type="NCBI Taxonomy" id="28044"/>
    <lineage>
        <taxon>Bacteria</taxon>
        <taxon>Bacillati</taxon>
        <taxon>Actinomycetota</taxon>
        <taxon>Actinomycetes</taxon>
        <taxon>Kitasatosporales</taxon>
        <taxon>Streptomycetaceae</taxon>
        <taxon>Streptomyces</taxon>
    </lineage>
</organism>
<feature type="signal peptide" evidence="1">
    <location>
        <begin position="1"/>
        <end position="25"/>
    </location>
</feature>
<dbReference type="RefSeq" id="WP_397713014.1">
    <property type="nucleotide sequence ID" value="NZ_JBIRGN010000003.1"/>
</dbReference>
<reference evidence="3 4" key="1">
    <citation type="submission" date="2024-10" db="EMBL/GenBank/DDBJ databases">
        <title>The Natural Products Discovery Center: Release of the First 8490 Sequenced Strains for Exploring Actinobacteria Biosynthetic Diversity.</title>
        <authorList>
            <person name="Kalkreuter E."/>
            <person name="Kautsar S.A."/>
            <person name="Yang D."/>
            <person name="Bader C.D."/>
            <person name="Teijaro C.N."/>
            <person name="Fluegel L."/>
            <person name="Davis C.M."/>
            <person name="Simpson J.R."/>
            <person name="Lauterbach L."/>
            <person name="Steele A.D."/>
            <person name="Gui C."/>
            <person name="Meng S."/>
            <person name="Li G."/>
            <person name="Viehrig K."/>
            <person name="Ye F."/>
            <person name="Su P."/>
            <person name="Kiefer A.F."/>
            <person name="Nichols A."/>
            <person name="Cepeda A.J."/>
            <person name="Yan W."/>
            <person name="Fan B."/>
            <person name="Jiang Y."/>
            <person name="Adhikari A."/>
            <person name="Zheng C.-J."/>
            <person name="Schuster L."/>
            <person name="Cowan T.M."/>
            <person name="Smanski M.J."/>
            <person name="Chevrette M.G."/>
            <person name="De Carvalho L.P.S."/>
            <person name="Shen B."/>
        </authorList>
    </citation>
    <scope>NUCLEOTIDE SEQUENCE [LARGE SCALE GENOMIC DNA]</scope>
    <source>
        <strain evidence="3 4">NPDC017990</strain>
    </source>
</reference>
<gene>
    <name evidence="3" type="ORF">ACH4F9_19120</name>
</gene>
<name>A0ABW7QQ72_9ACTN</name>
<comment type="caution">
    <text evidence="3">The sequence shown here is derived from an EMBL/GenBank/DDBJ whole genome shotgun (WGS) entry which is preliminary data.</text>
</comment>
<proteinExistence type="predicted"/>
<protein>
    <submittedName>
        <fullName evidence="3">DUF6299 family protein</fullName>
    </submittedName>
</protein>
<evidence type="ECO:0000256" key="1">
    <source>
        <dbReference type="SAM" id="SignalP"/>
    </source>
</evidence>
<feature type="chain" id="PRO_5045498982" evidence="1">
    <location>
        <begin position="26"/>
        <end position="141"/>
    </location>
</feature>
<dbReference type="Proteomes" id="UP001610818">
    <property type="component" value="Unassembled WGS sequence"/>
</dbReference>
<evidence type="ECO:0000313" key="3">
    <source>
        <dbReference type="EMBL" id="MFH8547117.1"/>
    </source>
</evidence>
<accession>A0ABW7QQ72</accession>
<keyword evidence="1" id="KW-0732">Signal</keyword>
<keyword evidence="4" id="KW-1185">Reference proteome</keyword>
<dbReference type="EMBL" id="JBIRGQ010000003">
    <property type="protein sequence ID" value="MFH8547117.1"/>
    <property type="molecule type" value="Genomic_DNA"/>
</dbReference>
<evidence type="ECO:0000259" key="2">
    <source>
        <dbReference type="Pfam" id="PF19816"/>
    </source>
</evidence>
<sequence>MSLRQATTVLAASLLLCTAPAAAAAAGPGESVTVNPTGRVASDGTVTLSGTYRCTKSTGPVFISSSLSQGNKNVRHGIGGTRATCDGQEHAWTNTGRSSLATPKPGTANVEATVMELDLRSGLPLPRFHAMHRQDVTLTQG</sequence>
<dbReference type="InterPro" id="IPR046266">
    <property type="entry name" value="DUF6299"/>
</dbReference>
<feature type="domain" description="DUF6299" evidence="2">
    <location>
        <begin position="28"/>
        <end position="140"/>
    </location>
</feature>
<evidence type="ECO:0000313" key="4">
    <source>
        <dbReference type="Proteomes" id="UP001610818"/>
    </source>
</evidence>
<dbReference type="Pfam" id="PF19816">
    <property type="entry name" value="DUF6299"/>
    <property type="match status" value="1"/>
</dbReference>